<reference evidence="2" key="1">
    <citation type="submission" date="2017-08" db="EMBL/GenBank/DDBJ databases">
        <title>A dynamic microbial community with high functional redundancy inhabits the cold, oxic subseafloor aquifer.</title>
        <authorList>
            <person name="Tully B.J."/>
            <person name="Wheat C.G."/>
            <person name="Glazer B.T."/>
            <person name="Huber J.A."/>
        </authorList>
    </citation>
    <scope>NUCLEOTIDE SEQUENCE [LARGE SCALE GENOMIC DNA]</scope>
</reference>
<organism evidence="1 2">
    <name type="scientific">SAR86 cluster bacterium</name>
    <dbReference type="NCBI Taxonomy" id="2030880"/>
    <lineage>
        <taxon>Bacteria</taxon>
        <taxon>Pseudomonadati</taxon>
        <taxon>Pseudomonadota</taxon>
        <taxon>Gammaproteobacteria</taxon>
        <taxon>SAR86 cluster</taxon>
    </lineage>
</organism>
<dbReference type="Proteomes" id="UP000218767">
    <property type="component" value="Unassembled WGS sequence"/>
</dbReference>
<protein>
    <recommendedName>
        <fullName evidence="3">Lipocalin-like domain-containing protein</fullName>
    </recommendedName>
</protein>
<proteinExistence type="predicted"/>
<sequence length="142" mass="15563">MHPFTAFKHLHIINNQKGIFMKNRTFLSLFVSVMAGLILSSCVSQPNDPLVGVWNVDLETPIGASSQVWRFTEDGKGEFESDLGSSKTDDISLIGKTLMFTIYIDAGGQDIEMNFDGTIEEGSITGQFASEFGEFSVTGARQ</sequence>
<evidence type="ECO:0008006" key="3">
    <source>
        <dbReference type="Google" id="ProtNLM"/>
    </source>
</evidence>
<dbReference type="EMBL" id="NVUL01000035">
    <property type="protein sequence ID" value="PCI78238.1"/>
    <property type="molecule type" value="Genomic_DNA"/>
</dbReference>
<evidence type="ECO:0000313" key="1">
    <source>
        <dbReference type="EMBL" id="PCI78238.1"/>
    </source>
</evidence>
<accession>A0A2A4X6H4</accession>
<dbReference type="AlphaFoldDB" id="A0A2A4X6H4"/>
<gene>
    <name evidence="1" type="ORF">COB20_06860</name>
</gene>
<comment type="caution">
    <text evidence="1">The sequence shown here is derived from an EMBL/GenBank/DDBJ whole genome shotgun (WGS) entry which is preliminary data.</text>
</comment>
<name>A0A2A4X6H4_9GAMM</name>
<evidence type="ECO:0000313" key="2">
    <source>
        <dbReference type="Proteomes" id="UP000218767"/>
    </source>
</evidence>